<reference evidence="7 8" key="1">
    <citation type="journal article" date="2016" name="Nat. Commun.">
        <title>Ectomycorrhizal ecology is imprinted in the genome of the dominant symbiotic fungus Cenococcum geophilum.</title>
        <authorList>
            <consortium name="DOE Joint Genome Institute"/>
            <person name="Peter M."/>
            <person name="Kohler A."/>
            <person name="Ohm R.A."/>
            <person name="Kuo A."/>
            <person name="Krutzmann J."/>
            <person name="Morin E."/>
            <person name="Arend M."/>
            <person name="Barry K.W."/>
            <person name="Binder M."/>
            <person name="Choi C."/>
            <person name="Clum A."/>
            <person name="Copeland A."/>
            <person name="Grisel N."/>
            <person name="Haridas S."/>
            <person name="Kipfer T."/>
            <person name="LaButti K."/>
            <person name="Lindquist E."/>
            <person name="Lipzen A."/>
            <person name="Maire R."/>
            <person name="Meier B."/>
            <person name="Mihaltcheva S."/>
            <person name="Molinier V."/>
            <person name="Murat C."/>
            <person name="Poggeler S."/>
            <person name="Quandt C.A."/>
            <person name="Sperisen C."/>
            <person name="Tritt A."/>
            <person name="Tisserant E."/>
            <person name="Crous P.W."/>
            <person name="Henrissat B."/>
            <person name="Nehls U."/>
            <person name="Egli S."/>
            <person name="Spatafora J.W."/>
            <person name="Grigoriev I.V."/>
            <person name="Martin F.M."/>
        </authorList>
    </citation>
    <scope>NUCLEOTIDE SEQUENCE [LARGE SCALE GENOMIC DNA]</scope>
    <source>
        <strain evidence="7 8">CBS 207.34</strain>
    </source>
</reference>
<dbReference type="InterPro" id="IPR007219">
    <property type="entry name" value="XnlR_reg_dom"/>
</dbReference>
<dbReference type="EMBL" id="KV750464">
    <property type="protein sequence ID" value="OCL04624.1"/>
    <property type="molecule type" value="Genomic_DNA"/>
</dbReference>
<keyword evidence="8" id="KW-1185">Reference proteome</keyword>
<evidence type="ECO:0000256" key="1">
    <source>
        <dbReference type="ARBA" id="ARBA00022723"/>
    </source>
</evidence>
<dbReference type="Pfam" id="PF04082">
    <property type="entry name" value="Fungal_trans"/>
    <property type="match status" value="1"/>
</dbReference>
<organism evidence="7 8">
    <name type="scientific">Glonium stellatum</name>
    <dbReference type="NCBI Taxonomy" id="574774"/>
    <lineage>
        <taxon>Eukaryota</taxon>
        <taxon>Fungi</taxon>
        <taxon>Dikarya</taxon>
        <taxon>Ascomycota</taxon>
        <taxon>Pezizomycotina</taxon>
        <taxon>Dothideomycetes</taxon>
        <taxon>Pleosporomycetidae</taxon>
        <taxon>Gloniales</taxon>
        <taxon>Gloniaceae</taxon>
        <taxon>Glonium</taxon>
    </lineage>
</organism>
<dbReference type="PROSITE" id="PS50048">
    <property type="entry name" value="ZN2_CY6_FUNGAL_2"/>
    <property type="match status" value="1"/>
</dbReference>
<evidence type="ECO:0000256" key="2">
    <source>
        <dbReference type="ARBA" id="ARBA00023015"/>
    </source>
</evidence>
<dbReference type="GO" id="GO:0000981">
    <property type="term" value="F:DNA-binding transcription factor activity, RNA polymerase II-specific"/>
    <property type="evidence" value="ECO:0007669"/>
    <property type="project" value="InterPro"/>
</dbReference>
<dbReference type="GO" id="GO:0008270">
    <property type="term" value="F:zinc ion binding"/>
    <property type="evidence" value="ECO:0007669"/>
    <property type="project" value="InterPro"/>
</dbReference>
<keyword evidence="4" id="KW-0539">Nucleus</keyword>
<dbReference type="PANTHER" id="PTHR47424">
    <property type="entry name" value="REGULATORY PROTEIN GAL4"/>
    <property type="match status" value="1"/>
</dbReference>
<feature type="compositionally biased region" description="Polar residues" evidence="5">
    <location>
        <begin position="1"/>
        <end position="17"/>
    </location>
</feature>
<dbReference type="CDD" id="cd00067">
    <property type="entry name" value="GAL4"/>
    <property type="match status" value="1"/>
</dbReference>
<dbReference type="PROSITE" id="PS00463">
    <property type="entry name" value="ZN2_CY6_FUNGAL_1"/>
    <property type="match status" value="1"/>
</dbReference>
<dbReference type="CDD" id="cd12148">
    <property type="entry name" value="fungal_TF_MHR"/>
    <property type="match status" value="1"/>
</dbReference>
<dbReference type="GO" id="GO:0006351">
    <property type="term" value="P:DNA-templated transcription"/>
    <property type="evidence" value="ECO:0007669"/>
    <property type="project" value="InterPro"/>
</dbReference>
<keyword evidence="3" id="KW-0804">Transcription</keyword>
<accession>A0A8E2JPT5</accession>
<evidence type="ECO:0000256" key="4">
    <source>
        <dbReference type="ARBA" id="ARBA00023242"/>
    </source>
</evidence>
<dbReference type="InterPro" id="IPR036864">
    <property type="entry name" value="Zn2-C6_fun-type_DNA-bd_sf"/>
</dbReference>
<gene>
    <name evidence="7" type="ORF">AOQ84DRAFT_300507</name>
</gene>
<dbReference type="SUPFAM" id="SSF57701">
    <property type="entry name" value="Zn2/Cys6 DNA-binding domain"/>
    <property type="match status" value="1"/>
</dbReference>
<evidence type="ECO:0000259" key="6">
    <source>
        <dbReference type="PROSITE" id="PS50048"/>
    </source>
</evidence>
<dbReference type="SMART" id="SM00906">
    <property type="entry name" value="Fungal_trans"/>
    <property type="match status" value="1"/>
</dbReference>
<evidence type="ECO:0000313" key="7">
    <source>
        <dbReference type="EMBL" id="OCL04624.1"/>
    </source>
</evidence>
<dbReference type="GO" id="GO:0005634">
    <property type="term" value="C:nucleus"/>
    <property type="evidence" value="ECO:0007669"/>
    <property type="project" value="TreeGrafter"/>
</dbReference>
<feature type="domain" description="Zn(2)-C6 fungal-type" evidence="6">
    <location>
        <begin position="45"/>
        <end position="74"/>
    </location>
</feature>
<keyword evidence="2" id="KW-0805">Transcription regulation</keyword>
<dbReference type="SMART" id="SM00066">
    <property type="entry name" value="GAL4"/>
    <property type="match status" value="1"/>
</dbReference>
<dbReference type="GO" id="GO:0000978">
    <property type="term" value="F:RNA polymerase II cis-regulatory region sequence-specific DNA binding"/>
    <property type="evidence" value="ECO:0007669"/>
    <property type="project" value="TreeGrafter"/>
</dbReference>
<evidence type="ECO:0000313" key="8">
    <source>
        <dbReference type="Proteomes" id="UP000250140"/>
    </source>
</evidence>
<dbReference type="Proteomes" id="UP000250140">
    <property type="component" value="Unassembled WGS sequence"/>
</dbReference>
<protein>
    <submittedName>
        <fullName evidence="7">Fungal-specific transcription factor-like protein</fullName>
    </submittedName>
</protein>
<name>A0A8E2JPT5_9PEZI</name>
<dbReference type="AlphaFoldDB" id="A0A8E2JPT5"/>
<dbReference type="Pfam" id="PF00172">
    <property type="entry name" value="Zn_clus"/>
    <property type="match status" value="1"/>
</dbReference>
<keyword evidence="1" id="KW-0479">Metal-binding</keyword>
<dbReference type="GO" id="GO:0000435">
    <property type="term" value="P:positive regulation of transcription from RNA polymerase II promoter by galactose"/>
    <property type="evidence" value="ECO:0007669"/>
    <property type="project" value="TreeGrafter"/>
</dbReference>
<dbReference type="Gene3D" id="4.10.240.10">
    <property type="entry name" value="Zn(2)-C6 fungal-type DNA-binding domain"/>
    <property type="match status" value="1"/>
</dbReference>
<evidence type="ECO:0000256" key="3">
    <source>
        <dbReference type="ARBA" id="ARBA00023163"/>
    </source>
</evidence>
<sequence length="742" mass="82091">MTSTSTMNGSESISPTAEPSAPQKRKSDDGAPQPRAKRNRYISIACNECKRRKIKCNGQNPCQRCGNLSLECLYAPNCCNNFKDSDEFKQMDAHISSLQEQVDQLFANLNSLRNQVDTNLTTIDTPYNAQGYTRSLSISQNSAIPASPAHNRSKSYNKHPRFHGPTSSTFNLGVAKSSLLTMGITGTEDVVDEGLVTQDATPAGSPPLANTILPKPGLHASKDPIWSITKDEAIRLVNVWHEEMGMMYPFLDIDKITRYAELLFSFVEAASRSGLMQGALPGSDAIMDEQTSLLKLILSIAMTLEGSGKSDLGRRMFENVHSVVQTLLLTPVDLKGINMLALTAMYHFHRDDESLAWRIIGLAARQCMELGLHRRETYGTIFSDEEERSSAVRSFWSVYVLDRRWSFGTGMPFALQDADIDPQLPKPVRLDDSTPYLTSMVTYSNIGSKVWKSVANVDGASNNIRKEDIGYLDYQILQWHRSIPESLKFVHPETGRKPEPSTRGVHRLRVALYLRANQMRILIYRPVLHTATSIVENMDHAQAVVNVAKDTIRILTHTNQTSDIYRTQQVMFNYFLISALAVLFLAVSHAPAQFSGQCRDEFYMALDLVRGLSANSYVSKRLWKTIKVLKEVGPKLGLNVRNSAADTADAHSTAAVAMAGLAGHQVDEMAIFSNGRNGHPLGNSPNGMANDLTNLFEAAGGFTNMMSNGFGISSGEVVTHGEVLPSVFGHDDELSRIMRDLF</sequence>
<proteinExistence type="predicted"/>
<dbReference type="InterPro" id="IPR051127">
    <property type="entry name" value="Fungal_SecMet_Regulators"/>
</dbReference>
<dbReference type="OrthoDB" id="3971593at2759"/>
<dbReference type="PANTHER" id="PTHR47424:SF5">
    <property type="entry name" value="ZN(II)2CYS6 TRANSCRIPTION FACTOR (EUROFUNG)"/>
    <property type="match status" value="1"/>
</dbReference>
<evidence type="ECO:0000256" key="5">
    <source>
        <dbReference type="SAM" id="MobiDB-lite"/>
    </source>
</evidence>
<feature type="region of interest" description="Disordered" evidence="5">
    <location>
        <begin position="1"/>
        <end position="37"/>
    </location>
</feature>
<dbReference type="InterPro" id="IPR001138">
    <property type="entry name" value="Zn2Cys6_DnaBD"/>
</dbReference>